<sequence>MEVLEGREEKSSDQKEEEEEEQQDQHQRLILTRWKFEVNESEKYVFKIGLAYSYLALSVWFLHQLHRQSGLFNSVETQIGLETRKNLKRLFAFQ</sequence>
<dbReference type="Proteomes" id="UP001372834">
    <property type="component" value="Unassembled WGS sequence"/>
</dbReference>
<evidence type="ECO:0000313" key="3">
    <source>
        <dbReference type="Proteomes" id="UP001372834"/>
    </source>
</evidence>
<name>A0AAN8PZ38_POLSC</name>
<protein>
    <submittedName>
        <fullName evidence="2">Uncharacterized protein</fullName>
    </submittedName>
</protein>
<reference evidence="2 3" key="1">
    <citation type="submission" date="2023-10" db="EMBL/GenBank/DDBJ databases">
        <title>Genomes of two closely related lineages of the louse Polyplax serrata with different host specificities.</title>
        <authorList>
            <person name="Martinu J."/>
            <person name="Tarabai H."/>
            <person name="Stefka J."/>
            <person name="Hypsa V."/>
        </authorList>
    </citation>
    <scope>NUCLEOTIDE SEQUENCE [LARGE SCALE GENOMIC DNA]</scope>
    <source>
        <strain evidence="2">HR10_N</strain>
    </source>
</reference>
<feature type="compositionally biased region" description="Basic and acidic residues" evidence="1">
    <location>
        <begin position="1"/>
        <end position="14"/>
    </location>
</feature>
<proteinExistence type="predicted"/>
<dbReference type="AlphaFoldDB" id="A0AAN8PZ38"/>
<feature type="region of interest" description="Disordered" evidence="1">
    <location>
        <begin position="1"/>
        <end position="27"/>
    </location>
</feature>
<accession>A0AAN8PZ38</accession>
<gene>
    <name evidence="2" type="ORF">RUM43_003927</name>
</gene>
<evidence type="ECO:0000313" key="2">
    <source>
        <dbReference type="EMBL" id="KAK6642425.1"/>
    </source>
</evidence>
<organism evidence="2 3">
    <name type="scientific">Polyplax serrata</name>
    <name type="common">Common mouse louse</name>
    <dbReference type="NCBI Taxonomy" id="468196"/>
    <lineage>
        <taxon>Eukaryota</taxon>
        <taxon>Metazoa</taxon>
        <taxon>Ecdysozoa</taxon>
        <taxon>Arthropoda</taxon>
        <taxon>Hexapoda</taxon>
        <taxon>Insecta</taxon>
        <taxon>Pterygota</taxon>
        <taxon>Neoptera</taxon>
        <taxon>Paraneoptera</taxon>
        <taxon>Psocodea</taxon>
        <taxon>Troctomorpha</taxon>
        <taxon>Phthiraptera</taxon>
        <taxon>Anoplura</taxon>
        <taxon>Polyplacidae</taxon>
        <taxon>Polyplax</taxon>
    </lineage>
</organism>
<dbReference type="EMBL" id="JAWJWE010000002">
    <property type="protein sequence ID" value="KAK6642425.1"/>
    <property type="molecule type" value="Genomic_DNA"/>
</dbReference>
<comment type="caution">
    <text evidence="2">The sequence shown here is derived from an EMBL/GenBank/DDBJ whole genome shotgun (WGS) entry which is preliminary data.</text>
</comment>
<evidence type="ECO:0000256" key="1">
    <source>
        <dbReference type="SAM" id="MobiDB-lite"/>
    </source>
</evidence>